<name>A0A0R2BJG3_9LACO</name>
<accession>A0A0R2BJG3</accession>
<protein>
    <submittedName>
        <fullName evidence="2">Uncharacterized protein</fullName>
    </submittedName>
</protein>
<keyword evidence="3" id="KW-1185">Reference proteome</keyword>
<dbReference type="Proteomes" id="UP000051813">
    <property type="component" value="Unassembled WGS sequence"/>
</dbReference>
<dbReference type="STRING" id="1423738.FC84_GL001626"/>
<keyword evidence="1" id="KW-0175">Coiled coil</keyword>
<dbReference type="RefSeq" id="WP_057755741.1">
    <property type="nucleotide sequence ID" value="NZ_AYYK01000004.1"/>
</dbReference>
<evidence type="ECO:0000313" key="3">
    <source>
        <dbReference type="Proteomes" id="UP000051813"/>
    </source>
</evidence>
<organism evidence="2 3">
    <name type="scientific">Lapidilactobacillus dextrinicus DSM 20335</name>
    <dbReference type="NCBI Taxonomy" id="1423738"/>
    <lineage>
        <taxon>Bacteria</taxon>
        <taxon>Bacillati</taxon>
        <taxon>Bacillota</taxon>
        <taxon>Bacilli</taxon>
        <taxon>Lactobacillales</taxon>
        <taxon>Lactobacillaceae</taxon>
        <taxon>Lapidilactobacillus</taxon>
    </lineage>
</organism>
<dbReference type="PATRIC" id="fig|1423738.3.peg.1650"/>
<reference evidence="2 3" key="1">
    <citation type="journal article" date="2015" name="Genome Announc.">
        <title>Expanding the biotechnology potential of lactobacilli through comparative genomics of 213 strains and associated genera.</title>
        <authorList>
            <person name="Sun Z."/>
            <person name="Harris H.M."/>
            <person name="McCann A."/>
            <person name="Guo C."/>
            <person name="Argimon S."/>
            <person name="Zhang W."/>
            <person name="Yang X."/>
            <person name="Jeffery I.B."/>
            <person name="Cooney J.C."/>
            <person name="Kagawa T.F."/>
            <person name="Liu W."/>
            <person name="Song Y."/>
            <person name="Salvetti E."/>
            <person name="Wrobel A."/>
            <person name="Rasinkangas P."/>
            <person name="Parkhill J."/>
            <person name="Rea M.C."/>
            <person name="O'Sullivan O."/>
            <person name="Ritari J."/>
            <person name="Douillard F.P."/>
            <person name="Paul Ross R."/>
            <person name="Yang R."/>
            <person name="Briner A.E."/>
            <person name="Felis G.E."/>
            <person name="de Vos W.M."/>
            <person name="Barrangou R."/>
            <person name="Klaenhammer T.R."/>
            <person name="Caufield P.W."/>
            <person name="Cui Y."/>
            <person name="Zhang H."/>
            <person name="O'Toole P.W."/>
        </authorList>
    </citation>
    <scope>NUCLEOTIDE SEQUENCE [LARGE SCALE GENOMIC DNA]</scope>
    <source>
        <strain evidence="2 3">DSM 20335</strain>
    </source>
</reference>
<dbReference type="EMBL" id="AYYK01000004">
    <property type="protein sequence ID" value="KRM79447.1"/>
    <property type="molecule type" value="Genomic_DNA"/>
</dbReference>
<gene>
    <name evidence="2" type="ORF">FC84_GL001626</name>
</gene>
<sequence length="173" mass="20092">MGILSKIVNIHSSKKEAKELRQNADLYFGTNYKIIKESFSLIEKTANPEVYFPRWDTLMDHVNLLDLNLEKVGGSIEFYSPLAKRKLSLNKSRVNDLSKTLFDKRESIDALFLDRVLQALIKKIKKLKTEKAQLNNLNKTLAELSLYQKQLSTNNFKTFTENVENIKKVIKQR</sequence>
<evidence type="ECO:0000313" key="2">
    <source>
        <dbReference type="EMBL" id="KRM79447.1"/>
    </source>
</evidence>
<comment type="caution">
    <text evidence="2">The sequence shown here is derived from an EMBL/GenBank/DDBJ whole genome shotgun (WGS) entry which is preliminary data.</text>
</comment>
<dbReference type="AlphaFoldDB" id="A0A0R2BJG3"/>
<feature type="coiled-coil region" evidence="1">
    <location>
        <begin position="117"/>
        <end position="147"/>
    </location>
</feature>
<evidence type="ECO:0000256" key="1">
    <source>
        <dbReference type="SAM" id="Coils"/>
    </source>
</evidence>
<proteinExistence type="predicted"/>